<dbReference type="AlphaFoldDB" id="A0AAV2J2L1"/>
<gene>
    <name evidence="10" type="ORF">KC01_LOCUS3275</name>
</gene>
<name>A0AAV2J2L1_KNICA</name>
<dbReference type="PANTHER" id="PTHR14647">
    <property type="entry name" value="GALACTOSE-3-O-SULFOTRANSFERASE"/>
    <property type="match status" value="1"/>
</dbReference>
<keyword evidence="5" id="KW-0735">Signal-anchor</keyword>
<keyword evidence="8" id="KW-0472">Membrane</keyword>
<protein>
    <recommendedName>
        <fullName evidence="12">Galactose-3-O-sulfotransferase 2</fullName>
    </recommendedName>
</protein>
<keyword evidence="9" id="KW-0325">Glycoprotein</keyword>
<reference evidence="10 11" key="1">
    <citation type="submission" date="2024-04" db="EMBL/GenBank/DDBJ databases">
        <authorList>
            <person name="Waldvogel A.-M."/>
            <person name="Schoenle A."/>
        </authorList>
    </citation>
    <scope>NUCLEOTIDE SEQUENCE [LARGE SCALE GENOMIC DNA]</scope>
</reference>
<dbReference type="PANTHER" id="PTHR14647:SF62">
    <property type="entry name" value="GALACTOSE-3-O-SULFOTRANSFERASE 2"/>
    <property type="match status" value="1"/>
</dbReference>
<sequence>MSDRSVRRAICSRRHYILVLLGLVLVCIVLQTLVARQTSNDKVPGVNFFPFALYKPHSFSLHSILGKFSSNSALNDLNPTTLYTTEAFSTAGVTNHRFSEFHIICNHMRFKKSEVAKVMPRDTFYFSILRNPVSMMESIFIYYKSIQAFNGKRTLDEFLNSSWTQYNSSVVNNHYAHNILAFDFGFNNNATYKSPDLEQQVSNAITGIERDFHLILINEYFYESMILLKHSLCWTLEDVASFKLNSRSDHTRRSLSSETVDKIKKWNALDWQIYLHFNATFWRKLDSLMGRRQLEQEVSELKAVQTKLAEVCLKEKGAVDPSKIKDAALKPFQYGAAVIQGYILNSDMDNRTREMCEGLIRPELQYTQRLYISQFQEGHKHLIKRRFIYFKAPQSARGPHNATAP</sequence>
<dbReference type="SUPFAM" id="SSF52540">
    <property type="entry name" value="P-loop containing nucleoside triphosphate hydrolases"/>
    <property type="match status" value="1"/>
</dbReference>
<evidence type="ECO:0000256" key="1">
    <source>
        <dbReference type="ARBA" id="ARBA00004323"/>
    </source>
</evidence>
<dbReference type="GO" id="GO:0001733">
    <property type="term" value="F:galactosylceramide sulfotransferase activity"/>
    <property type="evidence" value="ECO:0007669"/>
    <property type="project" value="InterPro"/>
</dbReference>
<keyword evidence="6" id="KW-1133">Transmembrane helix</keyword>
<dbReference type="GO" id="GO:0009247">
    <property type="term" value="P:glycolipid biosynthetic process"/>
    <property type="evidence" value="ECO:0007669"/>
    <property type="project" value="InterPro"/>
</dbReference>
<dbReference type="Pfam" id="PF06990">
    <property type="entry name" value="Gal-3-0_sulfotr"/>
    <property type="match status" value="1"/>
</dbReference>
<dbReference type="Proteomes" id="UP001497482">
    <property type="component" value="Chromosome 10"/>
</dbReference>
<evidence type="ECO:0000256" key="4">
    <source>
        <dbReference type="ARBA" id="ARBA00022692"/>
    </source>
</evidence>
<dbReference type="InterPro" id="IPR027417">
    <property type="entry name" value="P-loop_NTPase"/>
</dbReference>
<evidence type="ECO:0000256" key="3">
    <source>
        <dbReference type="ARBA" id="ARBA00022679"/>
    </source>
</evidence>
<evidence type="ECO:0000313" key="10">
    <source>
        <dbReference type="EMBL" id="CAL1571113.1"/>
    </source>
</evidence>
<accession>A0AAV2J2L1</accession>
<keyword evidence="7" id="KW-0333">Golgi apparatus</keyword>
<keyword evidence="4" id="KW-0812">Transmembrane</keyword>
<comment type="similarity">
    <text evidence="2">Belongs to the galactose-3-O-sulfotransferase family.</text>
</comment>
<evidence type="ECO:0000256" key="7">
    <source>
        <dbReference type="ARBA" id="ARBA00023034"/>
    </source>
</evidence>
<comment type="subcellular location">
    <subcellularLocation>
        <location evidence="1">Golgi apparatus membrane</location>
        <topology evidence="1">Single-pass type II membrane protein</topology>
    </subcellularLocation>
</comment>
<dbReference type="Gene3D" id="3.40.50.300">
    <property type="entry name" value="P-loop containing nucleotide triphosphate hydrolases"/>
    <property type="match status" value="1"/>
</dbReference>
<evidence type="ECO:0000256" key="6">
    <source>
        <dbReference type="ARBA" id="ARBA00022989"/>
    </source>
</evidence>
<evidence type="ECO:0000256" key="5">
    <source>
        <dbReference type="ARBA" id="ARBA00022968"/>
    </source>
</evidence>
<evidence type="ECO:0000256" key="2">
    <source>
        <dbReference type="ARBA" id="ARBA00008124"/>
    </source>
</evidence>
<dbReference type="InterPro" id="IPR009729">
    <property type="entry name" value="Gal-3-0_sulfotransfrase"/>
</dbReference>
<keyword evidence="3" id="KW-0808">Transferase</keyword>
<evidence type="ECO:0000313" key="11">
    <source>
        <dbReference type="Proteomes" id="UP001497482"/>
    </source>
</evidence>
<evidence type="ECO:0008006" key="12">
    <source>
        <dbReference type="Google" id="ProtNLM"/>
    </source>
</evidence>
<evidence type="ECO:0000256" key="8">
    <source>
        <dbReference type="ARBA" id="ARBA00023136"/>
    </source>
</evidence>
<dbReference type="GO" id="GO:0000139">
    <property type="term" value="C:Golgi membrane"/>
    <property type="evidence" value="ECO:0007669"/>
    <property type="project" value="UniProtKB-SubCell"/>
</dbReference>
<evidence type="ECO:0000256" key="9">
    <source>
        <dbReference type="ARBA" id="ARBA00023180"/>
    </source>
</evidence>
<proteinExistence type="inferred from homology"/>
<keyword evidence="11" id="KW-1185">Reference proteome</keyword>
<organism evidence="10 11">
    <name type="scientific">Knipowitschia caucasica</name>
    <name type="common">Caucasian dwarf goby</name>
    <name type="synonym">Pomatoschistus caucasicus</name>
    <dbReference type="NCBI Taxonomy" id="637954"/>
    <lineage>
        <taxon>Eukaryota</taxon>
        <taxon>Metazoa</taxon>
        <taxon>Chordata</taxon>
        <taxon>Craniata</taxon>
        <taxon>Vertebrata</taxon>
        <taxon>Euteleostomi</taxon>
        <taxon>Actinopterygii</taxon>
        <taxon>Neopterygii</taxon>
        <taxon>Teleostei</taxon>
        <taxon>Neoteleostei</taxon>
        <taxon>Acanthomorphata</taxon>
        <taxon>Gobiaria</taxon>
        <taxon>Gobiiformes</taxon>
        <taxon>Gobioidei</taxon>
        <taxon>Gobiidae</taxon>
        <taxon>Gobiinae</taxon>
        <taxon>Knipowitschia</taxon>
    </lineage>
</organism>
<dbReference type="EMBL" id="OZ035832">
    <property type="protein sequence ID" value="CAL1571113.1"/>
    <property type="molecule type" value="Genomic_DNA"/>
</dbReference>